<gene>
    <name evidence="1" type="ORF">SAMN05444007_108246</name>
</gene>
<dbReference type="Proteomes" id="UP000199379">
    <property type="component" value="Unassembled WGS sequence"/>
</dbReference>
<sequence length="73" mass="7930">MIDQFTFDKAEEIAEALHEQGALADVLVSILGNRLPQEDERLVHGLLHAQLHCRNRAVAAATCIAKSGASHDL</sequence>
<evidence type="ECO:0000313" key="1">
    <source>
        <dbReference type="EMBL" id="SEJ91536.1"/>
    </source>
</evidence>
<keyword evidence="2" id="KW-1185">Reference proteome</keyword>
<accession>A0A1H7CPY3</accession>
<dbReference type="EMBL" id="FNYD01000008">
    <property type="protein sequence ID" value="SEJ91536.1"/>
    <property type="molecule type" value="Genomic_DNA"/>
</dbReference>
<protein>
    <submittedName>
        <fullName evidence="1">Uncharacterized protein</fullName>
    </submittedName>
</protein>
<evidence type="ECO:0000313" key="2">
    <source>
        <dbReference type="Proteomes" id="UP000199379"/>
    </source>
</evidence>
<dbReference type="RefSeq" id="WP_092368670.1">
    <property type="nucleotide sequence ID" value="NZ_BMGV01000008.1"/>
</dbReference>
<dbReference type="OrthoDB" id="7876368at2"/>
<proteinExistence type="predicted"/>
<dbReference type="STRING" id="1227549.SAMN05444007_108246"/>
<dbReference type="AlphaFoldDB" id="A0A1H7CPY3"/>
<name>A0A1H7CPY3_9RHOB</name>
<reference evidence="1 2" key="1">
    <citation type="submission" date="2016-10" db="EMBL/GenBank/DDBJ databases">
        <authorList>
            <person name="de Groot N.N."/>
        </authorList>
    </citation>
    <scope>NUCLEOTIDE SEQUENCE [LARGE SCALE GENOMIC DNA]</scope>
    <source>
        <strain evidence="1 2">DSM 29340</strain>
    </source>
</reference>
<organism evidence="1 2">
    <name type="scientific">Cribrihabitans marinus</name>
    <dbReference type="NCBI Taxonomy" id="1227549"/>
    <lineage>
        <taxon>Bacteria</taxon>
        <taxon>Pseudomonadati</taxon>
        <taxon>Pseudomonadota</taxon>
        <taxon>Alphaproteobacteria</taxon>
        <taxon>Rhodobacterales</taxon>
        <taxon>Paracoccaceae</taxon>
        <taxon>Cribrihabitans</taxon>
    </lineage>
</organism>